<keyword evidence="7" id="KW-0032">Aminotransferase</keyword>
<dbReference type="Gene3D" id="3.40.640.10">
    <property type="entry name" value="Type I PLP-dependent aspartate aminotransferase-like (Major domain)"/>
    <property type="match status" value="1"/>
</dbReference>
<dbReference type="PANTHER" id="PTHR11999">
    <property type="entry name" value="GROUP II PYRIDOXAL-5-PHOSPHATE DECARBOXYLASE"/>
    <property type="match status" value="1"/>
</dbReference>
<dbReference type="SUPFAM" id="SSF53383">
    <property type="entry name" value="PLP-dependent transferases"/>
    <property type="match status" value="1"/>
</dbReference>
<dbReference type="GO" id="GO:0030170">
    <property type="term" value="F:pyridoxal phosphate binding"/>
    <property type="evidence" value="ECO:0007669"/>
    <property type="project" value="InterPro"/>
</dbReference>
<dbReference type="InterPro" id="IPR015424">
    <property type="entry name" value="PyrdxlP-dep_Trfase"/>
</dbReference>
<keyword evidence="4 6" id="KW-0456">Lyase</keyword>
<proteinExistence type="inferred from homology"/>
<evidence type="ECO:0000313" key="7">
    <source>
        <dbReference type="EMBL" id="MDA0164253.1"/>
    </source>
</evidence>
<evidence type="ECO:0000256" key="2">
    <source>
        <dbReference type="ARBA" id="ARBA00022793"/>
    </source>
</evidence>
<evidence type="ECO:0000256" key="5">
    <source>
        <dbReference type="PIRSR" id="PIRSR602129-50"/>
    </source>
</evidence>
<keyword evidence="7" id="KW-0808">Transferase</keyword>
<dbReference type="PANTHER" id="PTHR11999:SF70">
    <property type="entry name" value="MIP05841P"/>
    <property type="match status" value="1"/>
</dbReference>
<comment type="caution">
    <text evidence="7">The sequence shown here is derived from an EMBL/GenBank/DDBJ whole genome shotgun (WGS) entry which is preliminary data.</text>
</comment>
<comment type="similarity">
    <text evidence="6">Belongs to the group II decarboxylase family.</text>
</comment>
<dbReference type="AlphaFoldDB" id="A0A9X3MZI9"/>
<dbReference type="PRINTS" id="PR00800">
    <property type="entry name" value="YHDCRBOXLASE"/>
</dbReference>
<gene>
    <name evidence="7" type="ORF">OM076_28540</name>
</gene>
<dbReference type="GO" id="GO:0008483">
    <property type="term" value="F:transaminase activity"/>
    <property type="evidence" value="ECO:0007669"/>
    <property type="project" value="UniProtKB-KW"/>
</dbReference>
<evidence type="ECO:0000256" key="3">
    <source>
        <dbReference type="ARBA" id="ARBA00022898"/>
    </source>
</evidence>
<protein>
    <submittedName>
        <fullName evidence="7">Aminotransferase class V-fold PLP-dependent enzyme</fullName>
    </submittedName>
</protein>
<keyword evidence="2" id="KW-0210">Decarboxylase</keyword>
<dbReference type="InterPro" id="IPR015421">
    <property type="entry name" value="PyrdxlP-dep_Trfase_major"/>
</dbReference>
<evidence type="ECO:0000313" key="8">
    <source>
        <dbReference type="Proteomes" id="UP001149140"/>
    </source>
</evidence>
<dbReference type="Gene3D" id="3.90.1150.170">
    <property type="match status" value="2"/>
</dbReference>
<dbReference type="Proteomes" id="UP001149140">
    <property type="component" value="Unassembled WGS sequence"/>
</dbReference>
<feature type="modified residue" description="N6-(pyridoxal phosphate)lysine" evidence="5">
    <location>
        <position position="289"/>
    </location>
</feature>
<keyword evidence="8" id="KW-1185">Reference proteome</keyword>
<evidence type="ECO:0000256" key="4">
    <source>
        <dbReference type="ARBA" id="ARBA00023239"/>
    </source>
</evidence>
<comment type="cofactor">
    <cofactor evidence="1 5 6">
        <name>pyridoxal 5'-phosphate</name>
        <dbReference type="ChEBI" id="CHEBI:597326"/>
    </cofactor>
</comment>
<name>A0A9X3MZI9_9ACTN</name>
<dbReference type="EMBL" id="JAPDOD010000032">
    <property type="protein sequence ID" value="MDA0164253.1"/>
    <property type="molecule type" value="Genomic_DNA"/>
</dbReference>
<dbReference type="InterPro" id="IPR010977">
    <property type="entry name" value="Aromatic_deC"/>
</dbReference>
<dbReference type="GO" id="GO:0019752">
    <property type="term" value="P:carboxylic acid metabolic process"/>
    <property type="evidence" value="ECO:0007669"/>
    <property type="project" value="InterPro"/>
</dbReference>
<dbReference type="InterPro" id="IPR002129">
    <property type="entry name" value="PyrdxlP-dep_de-COase"/>
</dbReference>
<sequence>MDPLSLPPDELRRLGHYVWDRLVDRWEHLDEQPPIAPVDPDFGPHSLAACPDGPTDPQAAIDELFDEILPRGQRADHPRFFARIGSPSNPISVLADLIGAGHNTFAGSWTGGAGASAVELATLDWLRDWMGMPASTEGVLVSGGSVGTLTALAAAAQARVDSRDQATAYVQEHTHSAVAKAWRILGFNPSNLRVLRADPSFRLQPAAIEAALGIDRDAGLEPFAVIGSAGTTSTGSVDPLNDLADLAQREGLWFHVDGAYGAPARLTPQGAELLAGIERADSLVLDPHKWLFQPYEIGAVLTPHAGLLQQAFTLDGAYLRDTRGGVVEFRERGPQLTRGSRALKLHLSLRTFGLDAFKAAIAHGIALAEHAEALLEQDPEWEVVSPATLAVICFRRRGHSDEQTDAMVRRTIEDGYTAPSTTLLHDRSVARLCTINPRSTERDIEGTIERMGRFS</sequence>
<accession>A0A9X3MZI9</accession>
<evidence type="ECO:0000256" key="1">
    <source>
        <dbReference type="ARBA" id="ARBA00001933"/>
    </source>
</evidence>
<evidence type="ECO:0000256" key="6">
    <source>
        <dbReference type="RuleBase" id="RU000382"/>
    </source>
</evidence>
<keyword evidence="3 5" id="KW-0663">Pyridoxal phosphate</keyword>
<dbReference type="Pfam" id="PF00282">
    <property type="entry name" value="Pyridoxal_deC"/>
    <property type="match status" value="1"/>
</dbReference>
<dbReference type="GO" id="GO:0006520">
    <property type="term" value="P:amino acid metabolic process"/>
    <property type="evidence" value="ECO:0007669"/>
    <property type="project" value="InterPro"/>
</dbReference>
<organism evidence="7 8">
    <name type="scientific">Solirubrobacter ginsenosidimutans</name>
    <dbReference type="NCBI Taxonomy" id="490573"/>
    <lineage>
        <taxon>Bacteria</taxon>
        <taxon>Bacillati</taxon>
        <taxon>Actinomycetota</taxon>
        <taxon>Thermoleophilia</taxon>
        <taxon>Solirubrobacterales</taxon>
        <taxon>Solirubrobacteraceae</taxon>
        <taxon>Solirubrobacter</taxon>
    </lineage>
</organism>
<reference evidence="7" key="1">
    <citation type="submission" date="2022-10" db="EMBL/GenBank/DDBJ databases">
        <title>The WGS of Solirubrobacter ginsenosidimutans DSM 21036.</title>
        <authorList>
            <person name="Jiang Z."/>
        </authorList>
    </citation>
    <scope>NUCLEOTIDE SEQUENCE</scope>
    <source>
        <strain evidence="7">DSM 21036</strain>
    </source>
</reference>
<dbReference type="GO" id="GO:0004058">
    <property type="term" value="F:aromatic-L-amino-acid decarboxylase activity"/>
    <property type="evidence" value="ECO:0007669"/>
    <property type="project" value="UniProtKB-ARBA"/>
</dbReference>